<reference evidence="3 4" key="1">
    <citation type="journal article" date="2015" name="Biotechnol. Biofuels">
        <title>Enhanced degradation of softwood versus hardwood by the white-rot fungus Pycnoporus coccineus.</title>
        <authorList>
            <person name="Couturier M."/>
            <person name="Navarro D."/>
            <person name="Chevret D."/>
            <person name="Henrissat B."/>
            <person name="Piumi F."/>
            <person name="Ruiz-Duenas F.J."/>
            <person name="Martinez A.T."/>
            <person name="Grigoriev I.V."/>
            <person name="Riley R."/>
            <person name="Lipzen A."/>
            <person name="Berrin J.G."/>
            <person name="Master E.R."/>
            <person name="Rosso M.N."/>
        </authorList>
    </citation>
    <scope>NUCLEOTIDE SEQUENCE [LARGE SCALE GENOMIC DNA]</scope>
    <source>
        <strain evidence="3 4">BRFM310</strain>
    </source>
</reference>
<feature type="signal peptide" evidence="2">
    <location>
        <begin position="1"/>
        <end position="18"/>
    </location>
</feature>
<dbReference type="OrthoDB" id="2331100at2759"/>
<feature type="chain" id="PRO_5013096147" description="Cupredoxin" evidence="2">
    <location>
        <begin position="19"/>
        <end position="229"/>
    </location>
</feature>
<keyword evidence="4" id="KW-1185">Reference proteome</keyword>
<dbReference type="AlphaFoldDB" id="A0A1Y2ILG1"/>
<dbReference type="Proteomes" id="UP000193067">
    <property type="component" value="Unassembled WGS sequence"/>
</dbReference>
<keyword evidence="2" id="KW-0732">Signal</keyword>
<dbReference type="PANTHER" id="PTHR34883">
    <property type="entry name" value="SERINE-RICH PROTEIN, PUTATIVE-RELATED-RELATED"/>
    <property type="match status" value="1"/>
</dbReference>
<evidence type="ECO:0008006" key="5">
    <source>
        <dbReference type="Google" id="ProtNLM"/>
    </source>
</evidence>
<feature type="compositionally biased region" description="Low complexity" evidence="1">
    <location>
        <begin position="193"/>
        <end position="202"/>
    </location>
</feature>
<feature type="region of interest" description="Disordered" evidence="1">
    <location>
        <begin position="171"/>
        <end position="206"/>
    </location>
</feature>
<sequence length="229" mass="22562">MRFSTSVSALTFAAVALAQDVTNGQPGLVFDPPSVNATKGSVVTFVFDGAPGNHTVAQSSFQKPCEPLPNGFDSGYIFVPQGSQGPFPTFNLTIEDDTKPIWFYCAQSLSKPQPHCISGMVGAINAPTTNNTFDAFQALAKSAASVVPPSPALSGVNAIATAGPGPLTGSFSGAAVPTGTAPAGSGSSGGSSGTSSSSGASPTKSNGAGTIQISGVAAFLAAAFGVVLA</sequence>
<protein>
    <recommendedName>
        <fullName evidence="5">Cupredoxin</fullName>
    </recommendedName>
</protein>
<proteinExistence type="predicted"/>
<dbReference type="SUPFAM" id="SSF49503">
    <property type="entry name" value="Cupredoxins"/>
    <property type="match status" value="1"/>
</dbReference>
<accession>A0A1Y2ILG1</accession>
<evidence type="ECO:0000313" key="3">
    <source>
        <dbReference type="EMBL" id="OSD01968.1"/>
    </source>
</evidence>
<evidence type="ECO:0000256" key="2">
    <source>
        <dbReference type="SAM" id="SignalP"/>
    </source>
</evidence>
<dbReference type="CDD" id="cd00920">
    <property type="entry name" value="Cupredoxin"/>
    <property type="match status" value="1"/>
</dbReference>
<dbReference type="InterPro" id="IPR052953">
    <property type="entry name" value="Ser-rich/MCO-related"/>
</dbReference>
<dbReference type="InterPro" id="IPR008972">
    <property type="entry name" value="Cupredoxin"/>
</dbReference>
<dbReference type="PANTHER" id="PTHR34883:SF15">
    <property type="entry name" value="EXTRACELLULAR SERINE-RICH PROTEIN"/>
    <property type="match status" value="1"/>
</dbReference>
<organism evidence="3 4">
    <name type="scientific">Trametes coccinea (strain BRFM310)</name>
    <name type="common">Pycnoporus coccineus</name>
    <dbReference type="NCBI Taxonomy" id="1353009"/>
    <lineage>
        <taxon>Eukaryota</taxon>
        <taxon>Fungi</taxon>
        <taxon>Dikarya</taxon>
        <taxon>Basidiomycota</taxon>
        <taxon>Agaricomycotina</taxon>
        <taxon>Agaricomycetes</taxon>
        <taxon>Polyporales</taxon>
        <taxon>Polyporaceae</taxon>
        <taxon>Trametes</taxon>
    </lineage>
</organism>
<name>A0A1Y2ILG1_TRAC3</name>
<dbReference type="Gene3D" id="2.60.40.420">
    <property type="entry name" value="Cupredoxins - blue copper proteins"/>
    <property type="match status" value="1"/>
</dbReference>
<dbReference type="EMBL" id="KZ084108">
    <property type="protein sequence ID" value="OSD01968.1"/>
    <property type="molecule type" value="Genomic_DNA"/>
</dbReference>
<evidence type="ECO:0000256" key="1">
    <source>
        <dbReference type="SAM" id="MobiDB-lite"/>
    </source>
</evidence>
<dbReference type="STRING" id="1353009.A0A1Y2ILG1"/>
<gene>
    <name evidence="3" type="ORF">PYCCODRAFT_1445412</name>
</gene>
<evidence type="ECO:0000313" key="4">
    <source>
        <dbReference type="Proteomes" id="UP000193067"/>
    </source>
</evidence>
<feature type="compositionally biased region" description="Low complexity" evidence="1">
    <location>
        <begin position="172"/>
        <end position="185"/>
    </location>
</feature>